<dbReference type="Pfam" id="PF00994">
    <property type="entry name" value="MoCF_biosynth"/>
    <property type="match status" value="1"/>
</dbReference>
<evidence type="ECO:0000259" key="2">
    <source>
        <dbReference type="SMART" id="SM00852"/>
    </source>
</evidence>
<evidence type="ECO:0000256" key="1">
    <source>
        <dbReference type="HAMAP-Rule" id="MF_00226"/>
    </source>
</evidence>
<dbReference type="InterPro" id="IPR008135">
    <property type="entry name" value="Competence-induced_CinA"/>
</dbReference>
<dbReference type="Gene3D" id="3.90.950.20">
    <property type="entry name" value="CinA-like"/>
    <property type="match status" value="1"/>
</dbReference>
<dbReference type="AlphaFoldDB" id="A0A2T2WNI8"/>
<evidence type="ECO:0000313" key="4">
    <source>
        <dbReference type="Proteomes" id="UP000241848"/>
    </source>
</evidence>
<proteinExistence type="inferred from homology"/>
<dbReference type="PIRSF" id="PIRSF006728">
    <property type="entry name" value="CinA"/>
    <property type="match status" value="1"/>
</dbReference>
<feature type="domain" description="MoaB/Mog" evidence="2">
    <location>
        <begin position="6"/>
        <end position="171"/>
    </location>
</feature>
<protein>
    <recommendedName>
        <fullName evidence="1">Putative competence-damage inducible protein</fullName>
    </recommendedName>
</protein>
<dbReference type="PANTHER" id="PTHR13939">
    <property type="entry name" value="NICOTINAMIDE-NUCLEOTIDE AMIDOHYDROLASE PNCC"/>
    <property type="match status" value="1"/>
</dbReference>
<name>A0A2T2WNI8_9FIRM</name>
<dbReference type="Gene3D" id="3.30.70.2860">
    <property type="match status" value="1"/>
</dbReference>
<dbReference type="Gene3D" id="3.40.980.10">
    <property type="entry name" value="MoaB/Mog-like domain"/>
    <property type="match status" value="1"/>
</dbReference>
<comment type="caution">
    <text evidence="3">The sequence shown here is derived from an EMBL/GenBank/DDBJ whole genome shotgun (WGS) entry which is preliminary data.</text>
</comment>
<dbReference type="NCBIfam" id="TIGR00199">
    <property type="entry name" value="PncC_domain"/>
    <property type="match status" value="1"/>
</dbReference>
<dbReference type="InterPro" id="IPR036425">
    <property type="entry name" value="MoaB/Mog-like_dom_sf"/>
</dbReference>
<comment type="similarity">
    <text evidence="1">Belongs to the CinA family.</text>
</comment>
<dbReference type="SUPFAM" id="SSF53218">
    <property type="entry name" value="Molybdenum cofactor biosynthesis proteins"/>
    <property type="match status" value="1"/>
</dbReference>
<dbReference type="InterPro" id="IPR001453">
    <property type="entry name" value="MoaB/Mog_dom"/>
</dbReference>
<dbReference type="PANTHER" id="PTHR13939:SF0">
    <property type="entry name" value="NMN AMIDOHYDROLASE-LIKE PROTEIN YFAY"/>
    <property type="match status" value="1"/>
</dbReference>
<accession>A0A2T2WNI8</accession>
<dbReference type="Pfam" id="PF02464">
    <property type="entry name" value="CinA"/>
    <property type="match status" value="1"/>
</dbReference>
<dbReference type="InterPro" id="IPR041424">
    <property type="entry name" value="CinA_KH"/>
</dbReference>
<gene>
    <name evidence="1" type="primary">cinA</name>
    <name evidence="3" type="ORF">C7B45_02005</name>
</gene>
<evidence type="ECO:0000313" key="3">
    <source>
        <dbReference type="EMBL" id="PSR23809.1"/>
    </source>
</evidence>
<dbReference type="InterPro" id="IPR036653">
    <property type="entry name" value="CinA-like_C"/>
</dbReference>
<dbReference type="Proteomes" id="UP000241848">
    <property type="component" value="Unassembled WGS sequence"/>
</dbReference>
<dbReference type="SUPFAM" id="SSF142433">
    <property type="entry name" value="CinA-like"/>
    <property type="match status" value="1"/>
</dbReference>
<dbReference type="SMART" id="SM00852">
    <property type="entry name" value="MoCF_biosynth"/>
    <property type="match status" value="1"/>
</dbReference>
<dbReference type="HAMAP" id="MF_00226_B">
    <property type="entry name" value="CinA_B"/>
    <property type="match status" value="1"/>
</dbReference>
<dbReference type="InterPro" id="IPR050101">
    <property type="entry name" value="CinA"/>
</dbReference>
<dbReference type="Pfam" id="PF18146">
    <property type="entry name" value="CinA_KH"/>
    <property type="match status" value="1"/>
</dbReference>
<dbReference type="InterPro" id="IPR008136">
    <property type="entry name" value="CinA_C"/>
</dbReference>
<organism evidence="3 4">
    <name type="scientific">Sulfobacillus acidophilus</name>
    <dbReference type="NCBI Taxonomy" id="53633"/>
    <lineage>
        <taxon>Bacteria</taxon>
        <taxon>Bacillati</taxon>
        <taxon>Bacillota</taxon>
        <taxon>Clostridia</taxon>
        <taxon>Eubacteriales</taxon>
        <taxon>Clostridiales Family XVII. Incertae Sedis</taxon>
        <taxon>Sulfobacillus</taxon>
    </lineage>
</organism>
<reference evidence="3 4" key="1">
    <citation type="journal article" date="2014" name="BMC Genomics">
        <title>Comparison of environmental and isolate Sulfobacillus genomes reveals diverse carbon, sulfur, nitrogen, and hydrogen metabolisms.</title>
        <authorList>
            <person name="Justice N.B."/>
            <person name="Norman A."/>
            <person name="Brown C.T."/>
            <person name="Singh A."/>
            <person name="Thomas B.C."/>
            <person name="Banfield J.F."/>
        </authorList>
    </citation>
    <scope>NUCLEOTIDE SEQUENCE [LARGE SCALE GENOMIC DNA]</scope>
    <source>
        <strain evidence="3">AMDSBA3</strain>
    </source>
</reference>
<dbReference type="EMBL" id="PXYV01000003">
    <property type="protein sequence ID" value="PSR23809.1"/>
    <property type="molecule type" value="Genomic_DNA"/>
</dbReference>
<sequence length="417" mass="44606">MIRTAHIIAVGDELVWGETVNSNGAWIADFLRESGVRTVYQCMVPDEDAAIGSSVASALAAADVAIVMGGLGPTADDRTVDAVSAYLGRNVHTDPDVQARISAHHGHASGWEASVRRQSRIIDGALVWINPRGQAPGQCLEVNGRYVVLLPGPPREMQGICEVWMRPWLHQHAQGGVRRDTLSVFDLGESAVAAHLWPLLEGDHPHCGIYAQPGRVDIRIETDASPEGQILAERARIWVINHLPVPVFELGQTSREAFLVQWLTDQHMTLAAMESLTGGMVLSALIGVAGASQAILGGLIAYTDWEKIRFGVSEQTIASAGAVSEACALEMADAARRQFGSTVGVASTGFAGPGGGSADNPVGTFYVAAVMPQGQLVRRRYAPLERQAVRQIATHTALSVAWELLKLPTLLKNIESD</sequence>